<organism evidence="3 4">
    <name type="scientific">Shewanella decolorationis S12</name>
    <dbReference type="NCBI Taxonomy" id="1353536"/>
    <lineage>
        <taxon>Bacteria</taxon>
        <taxon>Pseudomonadati</taxon>
        <taxon>Pseudomonadota</taxon>
        <taxon>Gammaproteobacteria</taxon>
        <taxon>Alteromonadales</taxon>
        <taxon>Shewanellaceae</taxon>
        <taxon>Shewanella</taxon>
    </lineage>
</organism>
<dbReference type="Pfam" id="PF02410">
    <property type="entry name" value="RsfS"/>
    <property type="match status" value="1"/>
</dbReference>
<evidence type="ECO:0000256" key="2">
    <source>
        <dbReference type="HAMAP-Rule" id="MF_01477"/>
    </source>
</evidence>
<dbReference type="Gene3D" id="3.30.460.10">
    <property type="entry name" value="Beta Polymerase, domain 2"/>
    <property type="match status" value="1"/>
</dbReference>
<reference evidence="3 4" key="1">
    <citation type="journal article" date="2013" name="Genome Announc.">
        <title>Draft Genome Sequence of Shewanella decolorationis S12, a Dye-Degrading Bacterium Isolated from a Wastewater Treatment Plant.</title>
        <authorList>
            <person name="Xu M."/>
            <person name="Fang Y."/>
            <person name="Liu J."/>
            <person name="Chen X."/>
            <person name="Sun G."/>
            <person name="Guo J."/>
            <person name="Hua Z."/>
            <person name="Tu Q."/>
            <person name="Wu L."/>
            <person name="Zhou J."/>
            <person name="Liu X."/>
        </authorList>
    </citation>
    <scope>NUCLEOTIDE SEQUENCE [LARGE SCALE GENOMIC DNA]</scope>
    <source>
        <strain evidence="3 4">S12</strain>
    </source>
</reference>
<comment type="subcellular location">
    <subcellularLocation>
        <location evidence="2">Cytoplasm</location>
    </subcellularLocation>
</comment>
<comment type="similarity">
    <text evidence="1 2">Belongs to the Iojap/RsfS family.</text>
</comment>
<name>A0ABN0PGQ1_9GAMM</name>
<dbReference type="PANTHER" id="PTHR21043">
    <property type="entry name" value="IOJAP SUPERFAMILY ORTHOLOG"/>
    <property type="match status" value="1"/>
</dbReference>
<proteinExistence type="inferred from homology"/>
<evidence type="ECO:0000313" key="4">
    <source>
        <dbReference type="Proteomes" id="UP000017548"/>
    </source>
</evidence>
<gene>
    <name evidence="2" type="primary">rsfS</name>
    <name evidence="3" type="ORF">SHD_3393</name>
</gene>
<evidence type="ECO:0000256" key="1">
    <source>
        <dbReference type="ARBA" id="ARBA00010574"/>
    </source>
</evidence>
<keyword evidence="2" id="KW-0963">Cytoplasm</keyword>
<dbReference type="PANTHER" id="PTHR21043:SF0">
    <property type="entry name" value="MITOCHONDRIAL ASSEMBLY OF RIBOSOMAL LARGE SUBUNIT PROTEIN 1"/>
    <property type="match status" value="1"/>
</dbReference>
<dbReference type="SUPFAM" id="SSF81301">
    <property type="entry name" value="Nucleotidyltransferase"/>
    <property type="match status" value="1"/>
</dbReference>
<protein>
    <recommendedName>
        <fullName evidence="2">Ribosomal silencing factor RsfS</fullName>
    </recommendedName>
</protein>
<keyword evidence="2" id="KW-0678">Repressor</keyword>
<dbReference type="InterPro" id="IPR004394">
    <property type="entry name" value="Iojap/RsfS/C7orf30"/>
</dbReference>
<keyword evidence="2" id="KW-0810">Translation regulation</keyword>
<sequence>MRYISVQSAELKQFVVDKIDDLKARDVVVIDVSNQSNITDYMVICSGTSKTHVKAIAENLVLEAKAAGIPPIGIEGRDSSEWVLVDMGNVILHVMQDQTRDFYQLEKLWSEKQA</sequence>
<comment type="caution">
    <text evidence="3">The sequence shown here is derived from an EMBL/GenBank/DDBJ whole genome shotgun (WGS) entry which is preliminary data.</text>
</comment>
<comment type="function">
    <text evidence="2">Functions as a ribosomal silencing factor. Interacts with ribosomal protein uL14 (rplN), blocking formation of intersubunit bridge B8. Prevents association of the 30S and 50S ribosomal subunits and the formation of functional ribosomes, thus repressing translation.</text>
</comment>
<dbReference type="NCBIfam" id="TIGR00090">
    <property type="entry name" value="rsfS_iojap_ybeB"/>
    <property type="match status" value="1"/>
</dbReference>
<dbReference type="InterPro" id="IPR043519">
    <property type="entry name" value="NT_sf"/>
</dbReference>
<keyword evidence="4" id="KW-1185">Reference proteome</keyword>
<dbReference type="EMBL" id="AXZL01000076">
    <property type="protein sequence ID" value="ESE39184.1"/>
    <property type="molecule type" value="Genomic_DNA"/>
</dbReference>
<dbReference type="HAMAP" id="MF_01477">
    <property type="entry name" value="Iojap_RsfS"/>
    <property type="match status" value="1"/>
</dbReference>
<evidence type="ECO:0000313" key="3">
    <source>
        <dbReference type="EMBL" id="ESE39184.1"/>
    </source>
</evidence>
<dbReference type="Proteomes" id="UP000017548">
    <property type="component" value="Unassembled WGS sequence"/>
</dbReference>
<accession>A0ABN0PGQ1</accession>
<comment type="subunit">
    <text evidence="2">Interacts with ribosomal protein uL14 (rplN).</text>
</comment>